<dbReference type="GO" id="GO:0004386">
    <property type="term" value="F:helicase activity"/>
    <property type="evidence" value="ECO:0007669"/>
    <property type="project" value="UniProtKB-KW"/>
</dbReference>
<dbReference type="PANTHER" id="PTHR47961">
    <property type="entry name" value="DNA POLYMERASE THETA, PUTATIVE (AFU_ORTHOLOGUE AFUA_1G05260)-RELATED"/>
    <property type="match status" value="1"/>
</dbReference>
<keyword evidence="8" id="KW-1185">Reference proteome</keyword>
<dbReference type="RefSeq" id="WP_051480032.1">
    <property type="nucleotide sequence ID" value="NZ_ARZY01000076.1"/>
</dbReference>
<dbReference type="GO" id="GO:0016787">
    <property type="term" value="F:hydrolase activity"/>
    <property type="evidence" value="ECO:0007669"/>
    <property type="project" value="UniProtKB-KW"/>
</dbReference>
<evidence type="ECO:0000256" key="4">
    <source>
        <dbReference type="ARBA" id="ARBA00022840"/>
    </source>
</evidence>
<name>W7Q5P3_9ALTE</name>
<feature type="domain" description="Helicase C-terminal" evidence="6">
    <location>
        <begin position="298"/>
        <end position="478"/>
    </location>
</feature>
<evidence type="ECO:0008006" key="9">
    <source>
        <dbReference type="Google" id="ProtNLM"/>
    </source>
</evidence>
<feature type="domain" description="Helicase ATP-binding" evidence="5">
    <location>
        <begin position="72"/>
        <end position="218"/>
    </location>
</feature>
<dbReference type="Pfam" id="PF00270">
    <property type="entry name" value="DEAD"/>
    <property type="match status" value="1"/>
</dbReference>
<dbReference type="GO" id="GO:0003676">
    <property type="term" value="F:nucleic acid binding"/>
    <property type="evidence" value="ECO:0007669"/>
    <property type="project" value="InterPro"/>
</dbReference>
<dbReference type="InterPro" id="IPR050474">
    <property type="entry name" value="Hel308_SKI2-like"/>
</dbReference>
<keyword evidence="2" id="KW-0378">Hydrolase</keyword>
<dbReference type="InterPro" id="IPR011545">
    <property type="entry name" value="DEAD/DEAH_box_helicase_dom"/>
</dbReference>
<evidence type="ECO:0000256" key="3">
    <source>
        <dbReference type="ARBA" id="ARBA00022806"/>
    </source>
</evidence>
<dbReference type="PANTHER" id="PTHR47961:SF6">
    <property type="entry name" value="DNA-DIRECTED DNA POLYMERASE"/>
    <property type="match status" value="1"/>
</dbReference>
<dbReference type="InterPro" id="IPR014001">
    <property type="entry name" value="Helicase_ATP-bd"/>
</dbReference>
<dbReference type="eggNOG" id="COG1204">
    <property type="taxonomic scope" value="Bacteria"/>
</dbReference>
<sequence>MWFNRRLQIIAIAKKVFSNAGDFPNIKLIDKNYPSLSFKYNFYSEAEMDFRQELNTVEDLNFPLTDFQRSLWENLIADEDVITVAPTSAGKTHIILSYLVRRIMDSDGAFAAIIVPTRALISEVANKLYEIAKEHNFDQQIEICTVPKDNTYANKTFFVMTQERLFDALQTGDLTFNYLFIDEAHNITDESRGVLLHLTIDKLLETSDYPQVIISMPSASYQDSFSTVFDGVEFTKEITSVSPVAKILMEVRPVGRNLTIQRLNTEDKIEIPKGFNGKHLSDIAIKLGQGHCNIIYRNQTDHCEVIARNIAEKIEFFNTTNELEEAADYVEEFIHDRFTLASNLRKGVAFHYGPLPSSLRVMIENLVKEEQIKFVACTSTLAEGVNLPAKNLFLFKPMQSAGMGAPERLDDVKVNNITGRAGRMLEHFAGNVFIVEPEEWQVQDYFEEVDTDEQKIPTFFKALNEELEHVYLALKGQYAHDAEEQYKFYTIANKLIKELAEGNIDRTLEANELELDPEDVESLHMAVKNAYKSLLVAPFTLEASPTIGYIQQNKLFKFLNDTTNLNEWVLPHPKSKDLYKVLVKVCEKLTEFGVFTPTGDYQMTYMGVIATKWVQGGSLKDIITEQLEWMENHKKKETDLVNPNKAVRDVIKVINNDIRFRMANALRCYQVLLSNVIKLKKLDLNSIKLHTYIEIGASDERMIDLINIGLSREAAKEVNDKLSANVEIESLHGLLELLKTNKLNSLHPITRKEVLSMSK</sequence>
<dbReference type="PROSITE" id="PS51194">
    <property type="entry name" value="HELICASE_CTER"/>
    <property type="match status" value="1"/>
</dbReference>
<evidence type="ECO:0000259" key="6">
    <source>
        <dbReference type="PROSITE" id="PS51194"/>
    </source>
</evidence>
<evidence type="ECO:0000259" key="5">
    <source>
        <dbReference type="PROSITE" id="PS51192"/>
    </source>
</evidence>
<dbReference type="SMART" id="SM00487">
    <property type="entry name" value="DEXDc"/>
    <property type="match status" value="1"/>
</dbReference>
<organism evidence="7 8">
    <name type="scientific">Catenovulum agarivorans DS-2</name>
    <dbReference type="NCBI Taxonomy" id="1328313"/>
    <lineage>
        <taxon>Bacteria</taxon>
        <taxon>Pseudomonadati</taxon>
        <taxon>Pseudomonadota</taxon>
        <taxon>Gammaproteobacteria</taxon>
        <taxon>Alteromonadales</taxon>
        <taxon>Alteromonadaceae</taxon>
        <taxon>Catenovulum</taxon>
    </lineage>
</organism>
<keyword evidence="1" id="KW-0547">Nucleotide-binding</keyword>
<dbReference type="PROSITE" id="PS51192">
    <property type="entry name" value="HELICASE_ATP_BIND_1"/>
    <property type="match status" value="1"/>
</dbReference>
<dbReference type="EMBL" id="ARZY01000076">
    <property type="protein sequence ID" value="EWH08094.1"/>
    <property type="molecule type" value="Genomic_DNA"/>
</dbReference>
<proteinExistence type="predicted"/>
<protein>
    <recommendedName>
        <fullName evidence="9">DEAD/DEAH box helicase</fullName>
    </recommendedName>
</protein>
<evidence type="ECO:0000313" key="8">
    <source>
        <dbReference type="Proteomes" id="UP000019276"/>
    </source>
</evidence>
<dbReference type="InterPro" id="IPR027417">
    <property type="entry name" value="P-loop_NTPase"/>
</dbReference>
<dbReference type="Proteomes" id="UP000019276">
    <property type="component" value="Unassembled WGS sequence"/>
</dbReference>
<dbReference type="InterPro" id="IPR001650">
    <property type="entry name" value="Helicase_C-like"/>
</dbReference>
<gene>
    <name evidence="7" type="ORF">DS2_19126</name>
</gene>
<dbReference type="PATRIC" id="fig|1328313.3.peg.3898"/>
<dbReference type="SUPFAM" id="SSF52540">
    <property type="entry name" value="P-loop containing nucleoside triphosphate hydrolases"/>
    <property type="match status" value="1"/>
</dbReference>
<accession>W7Q5P3</accession>
<dbReference type="GO" id="GO:0005524">
    <property type="term" value="F:ATP binding"/>
    <property type="evidence" value="ECO:0007669"/>
    <property type="project" value="UniProtKB-KW"/>
</dbReference>
<reference evidence="7 8" key="1">
    <citation type="journal article" date="2014" name="Genome Announc.">
        <title>Draft Genome Sequence of the Agar-Degrading Bacterium Catenovulum sp. Strain DS-2, Isolated from Intestines of Haliotis diversicolor.</title>
        <authorList>
            <person name="Shan D."/>
            <person name="Li X."/>
            <person name="Gu Z."/>
            <person name="Wei G."/>
            <person name="Gao Z."/>
            <person name="Shao Z."/>
        </authorList>
    </citation>
    <scope>NUCLEOTIDE SEQUENCE [LARGE SCALE GENOMIC DNA]</scope>
    <source>
        <strain evidence="7 8">DS-2</strain>
    </source>
</reference>
<keyword evidence="3" id="KW-0347">Helicase</keyword>
<dbReference type="SMART" id="SM00490">
    <property type="entry name" value="HELICc"/>
    <property type="match status" value="1"/>
</dbReference>
<dbReference type="AlphaFoldDB" id="W7Q5P3"/>
<dbReference type="Gene3D" id="3.40.50.300">
    <property type="entry name" value="P-loop containing nucleotide triphosphate hydrolases"/>
    <property type="match status" value="2"/>
</dbReference>
<keyword evidence="4" id="KW-0067">ATP-binding</keyword>
<dbReference type="STRING" id="1328313.DS2_19126"/>
<evidence type="ECO:0000313" key="7">
    <source>
        <dbReference type="EMBL" id="EWH08094.1"/>
    </source>
</evidence>
<evidence type="ECO:0000256" key="2">
    <source>
        <dbReference type="ARBA" id="ARBA00022801"/>
    </source>
</evidence>
<evidence type="ECO:0000256" key="1">
    <source>
        <dbReference type="ARBA" id="ARBA00022741"/>
    </source>
</evidence>
<comment type="caution">
    <text evidence="7">The sequence shown here is derived from an EMBL/GenBank/DDBJ whole genome shotgun (WGS) entry which is preliminary data.</text>
</comment>